<protein>
    <recommendedName>
        <fullName evidence="1">EthD domain-containing protein</fullName>
    </recommendedName>
</protein>
<dbReference type="Proteomes" id="UP000503011">
    <property type="component" value="Chromosome"/>
</dbReference>
<accession>A0A6F8YXR5</accession>
<dbReference type="InterPro" id="IPR011008">
    <property type="entry name" value="Dimeric_a/b-barrel"/>
</dbReference>
<dbReference type="SUPFAM" id="SSF54909">
    <property type="entry name" value="Dimeric alpha+beta barrel"/>
    <property type="match status" value="1"/>
</dbReference>
<evidence type="ECO:0000313" key="2">
    <source>
        <dbReference type="EMBL" id="BCB90965.1"/>
    </source>
</evidence>
<dbReference type="EMBL" id="AP022871">
    <property type="protein sequence ID" value="BCB90965.1"/>
    <property type="molecule type" value="Genomic_DNA"/>
</dbReference>
<dbReference type="KEGG" id="psuu:Psuf_082780"/>
<gene>
    <name evidence="2" type="ORF">Psuf_082780</name>
</gene>
<dbReference type="InterPro" id="IPR009799">
    <property type="entry name" value="EthD_dom"/>
</dbReference>
<proteinExistence type="predicted"/>
<sequence>MLKVVSLLKRADGLSKEDFARWVVEDHLEFAKRLPGLRRYTVNVSVADDAAYDAVNELWFDDDEARVAAFASEHGRAAAGDAGAHTSSRVHVLTTEHELF</sequence>
<evidence type="ECO:0000313" key="3">
    <source>
        <dbReference type="Proteomes" id="UP000503011"/>
    </source>
</evidence>
<keyword evidence="3" id="KW-1185">Reference proteome</keyword>
<reference evidence="2 3" key="2">
    <citation type="submission" date="2020-03" db="EMBL/GenBank/DDBJ databases">
        <authorList>
            <person name="Ichikawa N."/>
            <person name="Kimura A."/>
            <person name="Kitahashi Y."/>
            <person name="Uohara A."/>
        </authorList>
    </citation>
    <scope>NUCLEOTIDE SEQUENCE [LARGE SCALE GENOMIC DNA]</scope>
    <source>
        <strain evidence="2 3">NBRC 105367</strain>
    </source>
</reference>
<dbReference type="AlphaFoldDB" id="A0A6F8YXR5"/>
<dbReference type="Gene3D" id="3.30.70.100">
    <property type="match status" value="1"/>
</dbReference>
<reference evidence="2 3" key="1">
    <citation type="submission" date="2020-03" db="EMBL/GenBank/DDBJ databases">
        <title>Whole genome shotgun sequence of Phytohabitans suffuscus NBRC 105367.</title>
        <authorList>
            <person name="Komaki H."/>
            <person name="Tamura T."/>
        </authorList>
    </citation>
    <scope>NUCLEOTIDE SEQUENCE [LARGE SCALE GENOMIC DNA]</scope>
    <source>
        <strain evidence="2 3">NBRC 105367</strain>
    </source>
</reference>
<dbReference type="Pfam" id="PF07110">
    <property type="entry name" value="EthD"/>
    <property type="match status" value="1"/>
</dbReference>
<dbReference type="GO" id="GO:0016491">
    <property type="term" value="F:oxidoreductase activity"/>
    <property type="evidence" value="ECO:0007669"/>
    <property type="project" value="InterPro"/>
</dbReference>
<dbReference type="RefSeq" id="WP_173163543.1">
    <property type="nucleotide sequence ID" value="NZ_AP022871.1"/>
</dbReference>
<dbReference type="NCBIfam" id="TIGR02118">
    <property type="entry name" value="EthD family reductase"/>
    <property type="match status" value="1"/>
</dbReference>
<organism evidence="2 3">
    <name type="scientific">Phytohabitans suffuscus</name>
    <dbReference type="NCBI Taxonomy" id="624315"/>
    <lineage>
        <taxon>Bacteria</taxon>
        <taxon>Bacillati</taxon>
        <taxon>Actinomycetota</taxon>
        <taxon>Actinomycetes</taxon>
        <taxon>Micromonosporales</taxon>
        <taxon>Micromonosporaceae</taxon>
    </lineage>
</organism>
<evidence type="ECO:0000259" key="1">
    <source>
        <dbReference type="Pfam" id="PF07110"/>
    </source>
</evidence>
<name>A0A6F8YXR5_9ACTN</name>
<feature type="domain" description="EthD" evidence="1">
    <location>
        <begin position="12"/>
        <end position="80"/>
    </location>
</feature>